<keyword evidence="2" id="KW-0521">NADP</keyword>
<proteinExistence type="inferred from homology"/>
<evidence type="ECO:0000259" key="7">
    <source>
        <dbReference type="Pfam" id="PF00248"/>
    </source>
</evidence>
<evidence type="ECO:0000313" key="8">
    <source>
        <dbReference type="EMBL" id="KAG2190159.1"/>
    </source>
</evidence>
<protein>
    <recommendedName>
        <fullName evidence="7">NADP-dependent oxidoreductase domain-containing protein</fullName>
    </recommendedName>
</protein>
<dbReference type="Gene3D" id="3.20.20.100">
    <property type="entry name" value="NADP-dependent oxidoreductase domain"/>
    <property type="match status" value="1"/>
</dbReference>
<dbReference type="PRINTS" id="PR00069">
    <property type="entry name" value="ALDKETRDTASE"/>
</dbReference>
<evidence type="ECO:0000256" key="2">
    <source>
        <dbReference type="ARBA" id="ARBA00022857"/>
    </source>
</evidence>
<dbReference type="InterPro" id="IPR023210">
    <property type="entry name" value="NADP_OxRdtase_dom"/>
</dbReference>
<keyword evidence="3" id="KW-0560">Oxidoreductase</keyword>
<dbReference type="InterPro" id="IPR018170">
    <property type="entry name" value="Aldo/ket_reductase_CS"/>
</dbReference>
<feature type="domain" description="NADP-dependent oxidoreductase" evidence="7">
    <location>
        <begin position="17"/>
        <end position="279"/>
    </location>
</feature>
<gene>
    <name evidence="8" type="ORF">INT46_005147</name>
</gene>
<sequence>MTTTERELYNGDKIPILGLGTYRMRTIEELRPVVYEAIRSGYRLIDSATVYRNERVLGQILKEVFKDPSFGLQRKDLFITSKLSPQDQGFDACYRAVNESLEKFELEYFDLYLIHWPGTSKKKLLDPINEENRTNSYKALEKLYNEGKVKHIGISNYTEKHLSYLLSVCTVIPHVHQFELHPCLYQPGILDLCHKHNIQIQAYSSLGEGSLINGDIELDCLKSIAQKLNTSTALVLLRWAVQHGWIIIPKSKTTSRIQENAKVLSFEIPEDDMKLLDNIHTYEPHRFCWDPTGVF</sequence>
<feature type="active site" description="Proton donor" evidence="4">
    <location>
        <position position="51"/>
    </location>
</feature>
<name>A0A8H7QDU0_9FUNG</name>
<dbReference type="AlphaFoldDB" id="A0A8H7QDU0"/>
<comment type="caution">
    <text evidence="8">The sequence shown here is derived from an EMBL/GenBank/DDBJ whole genome shotgun (WGS) entry which is preliminary data.</text>
</comment>
<dbReference type="OrthoDB" id="416253at2759"/>
<evidence type="ECO:0000256" key="5">
    <source>
        <dbReference type="PIRSR" id="PIRSR000097-2"/>
    </source>
</evidence>
<evidence type="ECO:0000313" key="9">
    <source>
        <dbReference type="Proteomes" id="UP000650833"/>
    </source>
</evidence>
<evidence type="ECO:0000256" key="1">
    <source>
        <dbReference type="ARBA" id="ARBA00007905"/>
    </source>
</evidence>
<dbReference type="GO" id="GO:0016616">
    <property type="term" value="F:oxidoreductase activity, acting on the CH-OH group of donors, NAD or NADP as acceptor"/>
    <property type="evidence" value="ECO:0007669"/>
    <property type="project" value="UniProtKB-ARBA"/>
</dbReference>
<dbReference type="InterPro" id="IPR036812">
    <property type="entry name" value="NAD(P)_OxRdtase_dom_sf"/>
</dbReference>
<dbReference type="PROSITE" id="PS00062">
    <property type="entry name" value="ALDOKETO_REDUCTASE_2"/>
    <property type="match status" value="1"/>
</dbReference>
<dbReference type="PANTHER" id="PTHR43827:SF3">
    <property type="entry name" value="NADP-DEPENDENT OXIDOREDUCTASE DOMAIN-CONTAINING PROTEIN"/>
    <property type="match status" value="1"/>
</dbReference>
<evidence type="ECO:0000256" key="4">
    <source>
        <dbReference type="PIRSR" id="PIRSR000097-1"/>
    </source>
</evidence>
<dbReference type="PROSITE" id="PS00063">
    <property type="entry name" value="ALDOKETO_REDUCTASE_3"/>
    <property type="match status" value="1"/>
</dbReference>
<dbReference type="EMBL" id="JAEPRC010001043">
    <property type="protein sequence ID" value="KAG2190159.1"/>
    <property type="molecule type" value="Genomic_DNA"/>
</dbReference>
<dbReference type="PROSITE" id="PS00798">
    <property type="entry name" value="ALDOKETO_REDUCTASE_1"/>
    <property type="match status" value="1"/>
</dbReference>
<dbReference type="InterPro" id="IPR020471">
    <property type="entry name" value="AKR"/>
</dbReference>
<dbReference type="PANTHER" id="PTHR43827">
    <property type="entry name" value="2,5-DIKETO-D-GLUCONIC ACID REDUCTASE"/>
    <property type="match status" value="1"/>
</dbReference>
<comment type="similarity">
    <text evidence="1">Belongs to the aldo/keto reductase family.</text>
</comment>
<dbReference type="FunFam" id="3.20.20.100:FF:000002">
    <property type="entry name" value="2,5-diketo-D-gluconic acid reductase A"/>
    <property type="match status" value="1"/>
</dbReference>
<evidence type="ECO:0000256" key="6">
    <source>
        <dbReference type="PIRSR" id="PIRSR000097-3"/>
    </source>
</evidence>
<dbReference type="Proteomes" id="UP000650833">
    <property type="component" value="Unassembled WGS sequence"/>
</dbReference>
<accession>A0A8H7QDU0</accession>
<dbReference type="PIRSF" id="PIRSF000097">
    <property type="entry name" value="AKR"/>
    <property type="match status" value="1"/>
</dbReference>
<feature type="binding site" evidence="5">
    <location>
        <position position="115"/>
    </location>
    <ligand>
        <name>substrate</name>
    </ligand>
</feature>
<dbReference type="Pfam" id="PF00248">
    <property type="entry name" value="Aldo_ket_red"/>
    <property type="match status" value="1"/>
</dbReference>
<reference evidence="8" key="1">
    <citation type="submission" date="2020-12" db="EMBL/GenBank/DDBJ databases">
        <title>Metabolic potential, ecology and presence of endohyphal bacteria is reflected in genomic diversity of Mucoromycotina.</title>
        <authorList>
            <person name="Muszewska A."/>
            <person name="Okrasinska A."/>
            <person name="Steczkiewicz K."/>
            <person name="Drgas O."/>
            <person name="Orlowska M."/>
            <person name="Perlinska-Lenart U."/>
            <person name="Aleksandrzak-Piekarczyk T."/>
            <person name="Szatraj K."/>
            <person name="Zielenkiewicz U."/>
            <person name="Pilsyk S."/>
            <person name="Malc E."/>
            <person name="Mieczkowski P."/>
            <person name="Kruszewska J.S."/>
            <person name="Biernat P."/>
            <person name="Pawlowska J."/>
        </authorList>
    </citation>
    <scope>NUCLEOTIDE SEQUENCE</scope>
    <source>
        <strain evidence="8">CBS 226.32</strain>
    </source>
</reference>
<evidence type="ECO:0000256" key="3">
    <source>
        <dbReference type="ARBA" id="ARBA00023002"/>
    </source>
</evidence>
<dbReference type="SUPFAM" id="SSF51430">
    <property type="entry name" value="NAD(P)-linked oxidoreductase"/>
    <property type="match status" value="1"/>
</dbReference>
<organism evidence="8 9">
    <name type="scientific">Mucor plumbeus</name>
    <dbReference type="NCBI Taxonomy" id="97098"/>
    <lineage>
        <taxon>Eukaryota</taxon>
        <taxon>Fungi</taxon>
        <taxon>Fungi incertae sedis</taxon>
        <taxon>Mucoromycota</taxon>
        <taxon>Mucoromycotina</taxon>
        <taxon>Mucoromycetes</taxon>
        <taxon>Mucorales</taxon>
        <taxon>Mucorineae</taxon>
        <taxon>Mucoraceae</taxon>
        <taxon>Mucor</taxon>
    </lineage>
</organism>
<feature type="site" description="Lowers pKa of active site Tyr" evidence="6">
    <location>
        <position position="82"/>
    </location>
</feature>
<keyword evidence="9" id="KW-1185">Reference proteome</keyword>
<dbReference type="CDD" id="cd19136">
    <property type="entry name" value="AKR_DrGR-like"/>
    <property type="match status" value="1"/>
</dbReference>